<dbReference type="STRING" id="880526.GCA_000427365_00856"/>
<evidence type="ECO:0000256" key="2">
    <source>
        <dbReference type="ARBA" id="ARBA00023125"/>
    </source>
</evidence>
<dbReference type="CDD" id="cd06170">
    <property type="entry name" value="LuxR_C_like"/>
    <property type="match status" value="1"/>
</dbReference>
<feature type="domain" description="HTH luxR-type" evidence="4">
    <location>
        <begin position="116"/>
        <end position="181"/>
    </location>
</feature>
<dbReference type="PROSITE" id="PS00622">
    <property type="entry name" value="HTH_LUXR_1"/>
    <property type="match status" value="1"/>
</dbReference>
<evidence type="ECO:0000313" key="5">
    <source>
        <dbReference type="EMBL" id="SUE33383.1"/>
    </source>
</evidence>
<dbReference type="PANTHER" id="PTHR44688:SF16">
    <property type="entry name" value="DNA-BINDING TRANSCRIPTIONAL ACTIVATOR DEVR_DOSR"/>
    <property type="match status" value="1"/>
</dbReference>
<dbReference type="SMART" id="SM00421">
    <property type="entry name" value="HTH_LUXR"/>
    <property type="match status" value="1"/>
</dbReference>
<dbReference type="InterPro" id="IPR016032">
    <property type="entry name" value="Sig_transdc_resp-reg_C-effctor"/>
</dbReference>
<dbReference type="PANTHER" id="PTHR44688">
    <property type="entry name" value="DNA-BINDING TRANSCRIPTIONAL ACTIVATOR DEVR_DOSR"/>
    <property type="match status" value="1"/>
</dbReference>
<evidence type="ECO:0000313" key="6">
    <source>
        <dbReference type="Proteomes" id="UP000255233"/>
    </source>
</evidence>
<dbReference type="Pfam" id="PF00196">
    <property type="entry name" value="GerE"/>
    <property type="match status" value="1"/>
</dbReference>
<accession>A0A379MPE0</accession>
<dbReference type="PRINTS" id="PR00038">
    <property type="entry name" value="HTHLUXR"/>
</dbReference>
<dbReference type="GO" id="GO:0003677">
    <property type="term" value="F:DNA binding"/>
    <property type="evidence" value="ECO:0007669"/>
    <property type="project" value="UniProtKB-KW"/>
</dbReference>
<evidence type="ECO:0000259" key="4">
    <source>
        <dbReference type="PROSITE" id="PS50043"/>
    </source>
</evidence>
<dbReference type="SUPFAM" id="SSF46894">
    <property type="entry name" value="C-terminal effector domain of the bipartite response regulators"/>
    <property type="match status" value="1"/>
</dbReference>
<gene>
    <name evidence="5" type="primary">fixJ</name>
    <name evidence="5" type="ORF">NCTC11190_00590</name>
</gene>
<dbReference type="Gene3D" id="1.10.10.10">
    <property type="entry name" value="Winged helix-like DNA-binding domain superfamily/Winged helix DNA-binding domain"/>
    <property type="match status" value="1"/>
</dbReference>
<keyword evidence="1" id="KW-0805">Transcription regulation</keyword>
<organism evidence="5 6">
    <name type="scientific">Rikenella microfusus</name>
    <dbReference type="NCBI Taxonomy" id="28139"/>
    <lineage>
        <taxon>Bacteria</taxon>
        <taxon>Pseudomonadati</taxon>
        <taxon>Bacteroidota</taxon>
        <taxon>Bacteroidia</taxon>
        <taxon>Bacteroidales</taxon>
        <taxon>Rikenellaceae</taxon>
        <taxon>Rikenella</taxon>
    </lineage>
</organism>
<keyword evidence="2" id="KW-0238">DNA-binding</keyword>
<name>A0A379MPE0_9BACT</name>
<dbReference type="EMBL" id="UGVL01000001">
    <property type="protein sequence ID" value="SUE33383.1"/>
    <property type="molecule type" value="Genomic_DNA"/>
</dbReference>
<reference evidence="5 6" key="1">
    <citation type="submission" date="2018-06" db="EMBL/GenBank/DDBJ databases">
        <authorList>
            <consortium name="Pathogen Informatics"/>
            <person name="Doyle S."/>
        </authorList>
    </citation>
    <scope>NUCLEOTIDE SEQUENCE [LARGE SCALE GENOMIC DNA]</scope>
    <source>
        <strain evidence="5 6">NCTC11190</strain>
    </source>
</reference>
<dbReference type="GO" id="GO:0006355">
    <property type="term" value="P:regulation of DNA-templated transcription"/>
    <property type="evidence" value="ECO:0007669"/>
    <property type="project" value="InterPro"/>
</dbReference>
<protein>
    <submittedName>
        <fullName evidence="5">Transcriptional regulatory protein fixJ</fullName>
    </submittedName>
</protein>
<dbReference type="RefSeq" id="WP_027290621.1">
    <property type="nucleotide sequence ID" value="NZ_UGVL01000001.1"/>
</dbReference>
<evidence type="ECO:0000256" key="3">
    <source>
        <dbReference type="ARBA" id="ARBA00023163"/>
    </source>
</evidence>
<dbReference type="PROSITE" id="PS50043">
    <property type="entry name" value="HTH_LUXR_2"/>
    <property type="match status" value="1"/>
</dbReference>
<evidence type="ECO:0000256" key="1">
    <source>
        <dbReference type="ARBA" id="ARBA00023015"/>
    </source>
</evidence>
<sequence length="190" mass="20405">MPRVAVILPDLLQGAGMTAVLERYFSPVEVESFAGVGGVLCTGGNYYDWYFTDSATFAANVDFFLPRRNQCVVLIPGKGDIVATGGDTPRLIGTGDTLENLLEGIGRTLASDRSPEEVSSDELSAREVQVLQLVVSGAINKEIADRLNISLNTVLTHRKNITAKLGIKTISGLTLYALMHGYISTEDIAL</sequence>
<keyword evidence="3" id="KW-0804">Transcription</keyword>
<proteinExistence type="predicted"/>
<dbReference type="AlphaFoldDB" id="A0A379MPE0"/>
<keyword evidence="6" id="KW-1185">Reference proteome</keyword>
<dbReference type="OrthoDB" id="9797341at2"/>
<dbReference type="Proteomes" id="UP000255233">
    <property type="component" value="Unassembled WGS sequence"/>
</dbReference>
<dbReference type="InterPro" id="IPR000792">
    <property type="entry name" value="Tscrpt_reg_LuxR_C"/>
</dbReference>
<dbReference type="InterPro" id="IPR036388">
    <property type="entry name" value="WH-like_DNA-bd_sf"/>
</dbReference>